<dbReference type="Proteomes" id="UP000887566">
    <property type="component" value="Unplaced"/>
</dbReference>
<evidence type="ECO:0000256" key="1">
    <source>
        <dbReference type="SAM" id="Phobius"/>
    </source>
</evidence>
<feature type="transmembrane region" description="Helical" evidence="1">
    <location>
        <begin position="27"/>
        <end position="46"/>
    </location>
</feature>
<evidence type="ECO:0000313" key="3">
    <source>
        <dbReference type="WBParaSite" id="PSAMB.scaffold3982size16147.g23139.t1"/>
    </source>
</evidence>
<evidence type="ECO:0000313" key="2">
    <source>
        <dbReference type="Proteomes" id="UP000887566"/>
    </source>
</evidence>
<feature type="transmembrane region" description="Helical" evidence="1">
    <location>
        <begin position="139"/>
        <end position="159"/>
    </location>
</feature>
<sequence length="192" mass="21284">MGPTFDANSSKYKCCCNAVNVKTGAQIVAIVTALQLVLMIIDKVAFFSSGYLSYEIAIFIAWGFALACLINAFRTERAVYCAPYILVAILGFIIAVITIILSVIALCDNTSFARDFVLTMAGDEEKETDADVKQSATQLIGWTIMMEIVVESYFAWIVYKYHIFLRDQQLSRSFVATVQYSTRTAEPADSNS</sequence>
<dbReference type="WBParaSite" id="PSAMB.scaffold3982size16147.g23139.t1">
    <property type="protein sequence ID" value="PSAMB.scaffold3982size16147.g23139.t1"/>
    <property type="gene ID" value="PSAMB.scaffold3982size16147.g23139"/>
</dbReference>
<name>A0A914WGN9_9BILA</name>
<dbReference type="Pfam" id="PF25093">
    <property type="entry name" value="DUF7807"/>
    <property type="match status" value="1"/>
</dbReference>
<dbReference type="PANTHER" id="PTHR34851">
    <property type="entry name" value="PROTEIN CBG05235-RELATED"/>
    <property type="match status" value="1"/>
</dbReference>
<protein>
    <submittedName>
        <fullName evidence="3">Transmembrane protein</fullName>
    </submittedName>
</protein>
<dbReference type="AlphaFoldDB" id="A0A914WGN9"/>
<proteinExistence type="predicted"/>
<keyword evidence="1" id="KW-0812">Transmembrane</keyword>
<dbReference type="InterPro" id="IPR056709">
    <property type="entry name" value="DUF7807"/>
</dbReference>
<organism evidence="2 3">
    <name type="scientific">Plectus sambesii</name>
    <dbReference type="NCBI Taxonomy" id="2011161"/>
    <lineage>
        <taxon>Eukaryota</taxon>
        <taxon>Metazoa</taxon>
        <taxon>Ecdysozoa</taxon>
        <taxon>Nematoda</taxon>
        <taxon>Chromadorea</taxon>
        <taxon>Plectida</taxon>
        <taxon>Plectina</taxon>
        <taxon>Plectoidea</taxon>
        <taxon>Plectidae</taxon>
        <taxon>Plectus</taxon>
    </lineage>
</organism>
<keyword evidence="1" id="KW-1133">Transmembrane helix</keyword>
<keyword evidence="1" id="KW-0472">Membrane</keyword>
<feature type="transmembrane region" description="Helical" evidence="1">
    <location>
        <begin position="85"/>
        <end position="106"/>
    </location>
</feature>
<keyword evidence="2" id="KW-1185">Reference proteome</keyword>
<reference evidence="3" key="1">
    <citation type="submission" date="2022-11" db="UniProtKB">
        <authorList>
            <consortium name="WormBaseParasite"/>
        </authorList>
    </citation>
    <scope>IDENTIFICATION</scope>
</reference>
<accession>A0A914WGN9</accession>
<feature type="transmembrane region" description="Helical" evidence="1">
    <location>
        <begin position="52"/>
        <end position="73"/>
    </location>
</feature>